<dbReference type="AlphaFoldDB" id="D7LM28"/>
<name>D7LM28_ARALL</name>
<dbReference type="Gramene" id="scaffold_500849.1">
    <property type="protein sequence ID" value="scaffold_500849.1"/>
    <property type="gene ID" value="scaffold_500849.1"/>
</dbReference>
<gene>
    <name evidence="1" type="ORF">ARALYDRAFT_905145</name>
</gene>
<protein>
    <submittedName>
        <fullName evidence="1">Predicted protein</fullName>
    </submittedName>
</protein>
<accession>D7LM28</accession>
<dbReference type="Proteomes" id="UP000008694">
    <property type="component" value="Unassembled WGS sequence"/>
</dbReference>
<dbReference type="HOGENOM" id="CLU_2200538_0_0_1"/>
<dbReference type="EMBL" id="GL348717">
    <property type="protein sequence ID" value="EFH53383.1"/>
    <property type="molecule type" value="Genomic_DNA"/>
</dbReference>
<keyword evidence="2" id="KW-1185">Reference proteome</keyword>
<organism evidence="2">
    <name type="scientific">Arabidopsis lyrata subsp. lyrata</name>
    <name type="common">Lyre-leaved rock-cress</name>
    <dbReference type="NCBI Taxonomy" id="81972"/>
    <lineage>
        <taxon>Eukaryota</taxon>
        <taxon>Viridiplantae</taxon>
        <taxon>Streptophyta</taxon>
        <taxon>Embryophyta</taxon>
        <taxon>Tracheophyta</taxon>
        <taxon>Spermatophyta</taxon>
        <taxon>Magnoliopsida</taxon>
        <taxon>eudicotyledons</taxon>
        <taxon>Gunneridae</taxon>
        <taxon>Pentapetalae</taxon>
        <taxon>rosids</taxon>
        <taxon>malvids</taxon>
        <taxon>Brassicales</taxon>
        <taxon>Brassicaceae</taxon>
        <taxon>Camelineae</taxon>
        <taxon>Arabidopsis</taxon>
    </lineage>
</organism>
<sequence>MASPLTLFGSHSFSQLFSQFLHLKAETFLSTSMVNRELRCESDQNLFNFRRFLPTSLRNPLPLRDPHSSKSKNVLSTRRFQFLRPKHESCLFLDEMSDVISGGFLLCH</sequence>
<proteinExistence type="predicted"/>
<reference evidence="2" key="1">
    <citation type="journal article" date="2011" name="Nat. Genet.">
        <title>The Arabidopsis lyrata genome sequence and the basis of rapid genome size change.</title>
        <authorList>
            <person name="Hu T.T."/>
            <person name="Pattyn P."/>
            <person name="Bakker E.G."/>
            <person name="Cao J."/>
            <person name="Cheng J.-F."/>
            <person name="Clark R.M."/>
            <person name="Fahlgren N."/>
            <person name="Fawcett J.A."/>
            <person name="Grimwood J."/>
            <person name="Gundlach H."/>
            <person name="Haberer G."/>
            <person name="Hollister J.D."/>
            <person name="Ossowski S."/>
            <person name="Ottilar R.P."/>
            <person name="Salamov A.A."/>
            <person name="Schneeberger K."/>
            <person name="Spannagl M."/>
            <person name="Wang X."/>
            <person name="Yang L."/>
            <person name="Nasrallah M.E."/>
            <person name="Bergelson J."/>
            <person name="Carrington J.C."/>
            <person name="Gaut B.S."/>
            <person name="Schmutz J."/>
            <person name="Mayer K.F.X."/>
            <person name="Van de Peer Y."/>
            <person name="Grigoriev I.V."/>
            <person name="Nordborg M."/>
            <person name="Weigel D."/>
            <person name="Guo Y.-L."/>
        </authorList>
    </citation>
    <scope>NUCLEOTIDE SEQUENCE [LARGE SCALE GENOMIC DNA]</scope>
    <source>
        <strain evidence="2">cv. MN47</strain>
    </source>
</reference>
<evidence type="ECO:0000313" key="1">
    <source>
        <dbReference type="EMBL" id="EFH53383.1"/>
    </source>
</evidence>
<evidence type="ECO:0000313" key="2">
    <source>
        <dbReference type="Proteomes" id="UP000008694"/>
    </source>
</evidence>